<dbReference type="Pfam" id="PF07729">
    <property type="entry name" value="FCD"/>
    <property type="match status" value="1"/>
</dbReference>
<dbReference type="PRINTS" id="PR00035">
    <property type="entry name" value="HTHGNTR"/>
</dbReference>
<dbReference type="AlphaFoldDB" id="A0A4V3ECR0"/>
<organism evidence="6 7">
    <name type="scientific">Nesterenkonia aurantiaca</name>
    <dbReference type="NCBI Taxonomy" id="1436010"/>
    <lineage>
        <taxon>Bacteria</taxon>
        <taxon>Bacillati</taxon>
        <taxon>Actinomycetota</taxon>
        <taxon>Actinomycetes</taxon>
        <taxon>Micrococcales</taxon>
        <taxon>Micrococcaceae</taxon>
        <taxon>Nesterenkonia</taxon>
    </lineage>
</organism>
<feature type="compositionally biased region" description="Polar residues" evidence="4">
    <location>
        <begin position="227"/>
        <end position="241"/>
    </location>
</feature>
<name>A0A4V3ECR0_9MICC</name>
<evidence type="ECO:0000256" key="2">
    <source>
        <dbReference type="ARBA" id="ARBA00023125"/>
    </source>
</evidence>
<gene>
    <name evidence="6" type="ORF">EV640_104229</name>
</gene>
<evidence type="ECO:0000259" key="5">
    <source>
        <dbReference type="PROSITE" id="PS50949"/>
    </source>
</evidence>
<comment type="caution">
    <text evidence="6">The sequence shown here is derived from an EMBL/GenBank/DDBJ whole genome shotgun (WGS) entry which is preliminary data.</text>
</comment>
<dbReference type="InterPro" id="IPR011711">
    <property type="entry name" value="GntR_C"/>
</dbReference>
<dbReference type="PANTHER" id="PTHR43537:SF5">
    <property type="entry name" value="UXU OPERON TRANSCRIPTIONAL REGULATOR"/>
    <property type="match status" value="1"/>
</dbReference>
<dbReference type="InterPro" id="IPR036390">
    <property type="entry name" value="WH_DNA-bd_sf"/>
</dbReference>
<dbReference type="SUPFAM" id="SSF46785">
    <property type="entry name" value="Winged helix' DNA-binding domain"/>
    <property type="match status" value="1"/>
</dbReference>
<evidence type="ECO:0000256" key="3">
    <source>
        <dbReference type="ARBA" id="ARBA00023163"/>
    </source>
</evidence>
<proteinExistence type="predicted"/>
<keyword evidence="3" id="KW-0804">Transcription</keyword>
<dbReference type="Gene3D" id="1.10.10.10">
    <property type="entry name" value="Winged helix-like DNA-binding domain superfamily/Winged helix DNA-binding domain"/>
    <property type="match status" value="1"/>
</dbReference>
<dbReference type="SUPFAM" id="SSF48008">
    <property type="entry name" value="GntR ligand-binding domain-like"/>
    <property type="match status" value="1"/>
</dbReference>
<dbReference type="Proteomes" id="UP000294506">
    <property type="component" value="Unassembled WGS sequence"/>
</dbReference>
<dbReference type="InterPro" id="IPR008920">
    <property type="entry name" value="TF_FadR/GntR_C"/>
</dbReference>
<evidence type="ECO:0000313" key="6">
    <source>
        <dbReference type="EMBL" id="TDS86202.1"/>
    </source>
</evidence>
<dbReference type="InterPro" id="IPR036388">
    <property type="entry name" value="WH-like_DNA-bd_sf"/>
</dbReference>
<dbReference type="PROSITE" id="PS50949">
    <property type="entry name" value="HTH_GNTR"/>
    <property type="match status" value="1"/>
</dbReference>
<dbReference type="SMART" id="SM00895">
    <property type="entry name" value="FCD"/>
    <property type="match status" value="1"/>
</dbReference>
<dbReference type="Gene3D" id="1.20.120.530">
    <property type="entry name" value="GntR ligand-binding domain-like"/>
    <property type="match status" value="1"/>
</dbReference>
<dbReference type="SMART" id="SM00345">
    <property type="entry name" value="HTH_GNTR"/>
    <property type="match status" value="1"/>
</dbReference>
<feature type="region of interest" description="Disordered" evidence="4">
    <location>
        <begin position="220"/>
        <end position="241"/>
    </location>
</feature>
<dbReference type="PANTHER" id="PTHR43537">
    <property type="entry name" value="TRANSCRIPTIONAL REGULATOR, GNTR FAMILY"/>
    <property type="match status" value="1"/>
</dbReference>
<dbReference type="InterPro" id="IPR000524">
    <property type="entry name" value="Tscrpt_reg_HTH_GntR"/>
</dbReference>
<keyword evidence="1" id="KW-0805">Transcription regulation</keyword>
<dbReference type="EMBL" id="SOAN01000004">
    <property type="protein sequence ID" value="TDS86202.1"/>
    <property type="molecule type" value="Genomic_DNA"/>
</dbReference>
<dbReference type="Pfam" id="PF00392">
    <property type="entry name" value="GntR"/>
    <property type="match status" value="1"/>
</dbReference>
<dbReference type="CDD" id="cd07377">
    <property type="entry name" value="WHTH_GntR"/>
    <property type="match status" value="1"/>
</dbReference>
<reference evidence="6 7" key="1">
    <citation type="submission" date="2019-03" db="EMBL/GenBank/DDBJ databases">
        <title>Genomic Encyclopedia of Type Strains, Phase III (KMG-III): the genomes of soil and plant-associated and newly described type strains.</title>
        <authorList>
            <person name="Whitman W."/>
        </authorList>
    </citation>
    <scope>NUCLEOTIDE SEQUENCE [LARGE SCALE GENOMIC DNA]</scope>
    <source>
        <strain evidence="6 7">DSM 27373</strain>
    </source>
</reference>
<evidence type="ECO:0000256" key="1">
    <source>
        <dbReference type="ARBA" id="ARBA00023015"/>
    </source>
</evidence>
<keyword evidence="2" id="KW-0238">DNA-binding</keyword>
<feature type="domain" description="HTH gntR-type" evidence="5">
    <location>
        <begin position="1"/>
        <end position="68"/>
    </location>
</feature>
<accession>A0A4V3ECR0</accession>
<protein>
    <submittedName>
        <fullName evidence="6">GntR family transcriptional regulator</fullName>
    </submittedName>
</protein>
<dbReference type="GO" id="GO:0003677">
    <property type="term" value="F:DNA binding"/>
    <property type="evidence" value="ECO:0007669"/>
    <property type="project" value="UniProtKB-KW"/>
</dbReference>
<evidence type="ECO:0000313" key="7">
    <source>
        <dbReference type="Proteomes" id="UP000294506"/>
    </source>
</evidence>
<sequence>MRASDRAYDTLRQEILDGVLTPGTLLGEVEQAERLGLSRTPLREALSRLIADGLAGQTRGRGTVVSSISAADVDLLFELRLPLEVQSARLAAERGDPVRFTALAERFTAAEQTLRARQRERDPAQADEHYYALTEELDEAVSEAVANPYLSLALRSMRAHLVRARRLSQHAPERLAASAREHREVCTAIASGDPDTAGAAMLIHLRRSLAYITAQHKRIQPERIQPETAQHATAQHSSNDA</sequence>
<dbReference type="RefSeq" id="WP_036476503.1">
    <property type="nucleotide sequence ID" value="NZ_JBIMET010000013.1"/>
</dbReference>
<keyword evidence="7" id="KW-1185">Reference proteome</keyword>
<evidence type="ECO:0000256" key="4">
    <source>
        <dbReference type="SAM" id="MobiDB-lite"/>
    </source>
</evidence>
<dbReference type="GO" id="GO:0003700">
    <property type="term" value="F:DNA-binding transcription factor activity"/>
    <property type="evidence" value="ECO:0007669"/>
    <property type="project" value="InterPro"/>
</dbReference>